<feature type="non-terminal residue" evidence="2">
    <location>
        <position position="1"/>
    </location>
</feature>
<feature type="transmembrane region" description="Helical" evidence="1">
    <location>
        <begin position="6"/>
        <end position="27"/>
    </location>
</feature>
<protein>
    <submittedName>
        <fullName evidence="2">Uncharacterized protein</fullName>
    </submittedName>
</protein>
<keyword evidence="1" id="KW-1133">Transmembrane helix</keyword>
<keyword evidence="1" id="KW-0812">Transmembrane</keyword>
<accession>A0ABN9YFG3</accession>
<reference evidence="2" key="1">
    <citation type="submission" date="2023-10" db="EMBL/GenBank/DDBJ databases">
        <authorList>
            <person name="Chen Y."/>
            <person name="Shah S."/>
            <person name="Dougan E. K."/>
            <person name="Thang M."/>
            <person name="Chan C."/>
        </authorList>
    </citation>
    <scope>NUCLEOTIDE SEQUENCE [LARGE SCALE GENOMIC DNA]</scope>
</reference>
<keyword evidence="1" id="KW-0472">Membrane</keyword>
<dbReference type="EMBL" id="CAUYUJ010022612">
    <property type="protein sequence ID" value="CAK0911584.1"/>
    <property type="molecule type" value="Genomic_DNA"/>
</dbReference>
<dbReference type="Proteomes" id="UP001189429">
    <property type="component" value="Unassembled WGS sequence"/>
</dbReference>
<name>A0ABN9YFG3_9DINO</name>
<comment type="caution">
    <text evidence="2">The sequence shown here is derived from an EMBL/GenBank/DDBJ whole genome shotgun (WGS) entry which is preliminary data.</text>
</comment>
<organism evidence="2 3">
    <name type="scientific">Prorocentrum cordatum</name>
    <dbReference type="NCBI Taxonomy" id="2364126"/>
    <lineage>
        <taxon>Eukaryota</taxon>
        <taxon>Sar</taxon>
        <taxon>Alveolata</taxon>
        <taxon>Dinophyceae</taxon>
        <taxon>Prorocentrales</taxon>
        <taxon>Prorocentraceae</taxon>
        <taxon>Prorocentrum</taxon>
    </lineage>
</organism>
<gene>
    <name evidence="2" type="ORF">PCOR1329_LOCUS85424</name>
</gene>
<sequence length="302" mass="34259">VRQEYLSYVTTFWISGLHMAYSGLNFIRTLRRARIRRRLVAFAEKWAHVVSGLQRPRVVGVSVASADIMAIGDSVPDYVAVAVQKNQVKMAGKYNSMDCMRCFMHMLEFCMGCAPTEYTEELHRWFLKRQCRKYGRNAAAELAYFGVVSCDSMTTALGRMRKALNTTSQVSAATMYVLFCETRQVELDGIPEFRVLASCLSVVTQKVQHNQQYRGLVKAAKGLGIKYAKSYTKKKLAVLVQRGMQKPAGTGARKRSYEELVSAAKDQKKREWLKVFETLPSQLLNVYGPSKFAKLSDKQVWN</sequence>
<keyword evidence="3" id="KW-1185">Reference proteome</keyword>
<proteinExistence type="predicted"/>
<evidence type="ECO:0000313" key="2">
    <source>
        <dbReference type="EMBL" id="CAK0911584.1"/>
    </source>
</evidence>
<evidence type="ECO:0000313" key="3">
    <source>
        <dbReference type="Proteomes" id="UP001189429"/>
    </source>
</evidence>
<evidence type="ECO:0000256" key="1">
    <source>
        <dbReference type="SAM" id="Phobius"/>
    </source>
</evidence>